<keyword evidence="5" id="KW-0812">Transmembrane</keyword>
<evidence type="ECO:0000313" key="7">
    <source>
        <dbReference type="EMBL" id="THU55116.1"/>
    </source>
</evidence>
<dbReference type="GO" id="GO:0016020">
    <property type="term" value="C:membrane"/>
    <property type="evidence" value="ECO:0007669"/>
    <property type="project" value="TreeGrafter"/>
</dbReference>
<dbReference type="STRING" id="52838.A0A4V4H594"/>
<dbReference type="Gene3D" id="3.10.120.10">
    <property type="entry name" value="Cytochrome b5-like heme/steroid binding domain"/>
    <property type="match status" value="1"/>
</dbReference>
<proteinExistence type="inferred from homology"/>
<dbReference type="PROSITE" id="PS00191">
    <property type="entry name" value="CYTOCHROME_B5_1"/>
    <property type="match status" value="1"/>
</dbReference>
<dbReference type="EMBL" id="PYDT01000007">
    <property type="protein sequence ID" value="THU55116.1"/>
    <property type="molecule type" value="Genomic_DNA"/>
</dbReference>
<dbReference type="InterPro" id="IPR050668">
    <property type="entry name" value="Cytochrome_b5"/>
</dbReference>
<gene>
    <name evidence="7" type="ORF">C4D60_Mb11t03180</name>
</gene>
<name>A0A4V4H594_MUSBA</name>
<dbReference type="InterPro" id="IPR001199">
    <property type="entry name" value="Cyt_B5-like_heme/steroid-bd"/>
</dbReference>
<dbReference type="PANTHER" id="PTHR19359">
    <property type="entry name" value="CYTOCHROME B5"/>
    <property type="match status" value="1"/>
</dbReference>
<evidence type="ECO:0000256" key="3">
    <source>
        <dbReference type="ARBA" id="ARBA00023004"/>
    </source>
</evidence>
<evidence type="ECO:0000256" key="2">
    <source>
        <dbReference type="ARBA" id="ARBA00022723"/>
    </source>
</evidence>
<keyword evidence="1 5" id="KW-0349">Heme</keyword>
<dbReference type="Pfam" id="PF00173">
    <property type="entry name" value="Cyt-b5"/>
    <property type="match status" value="1"/>
</dbReference>
<keyword evidence="5" id="KW-0472">Membrane</keyword>
<keyword evidence="2 5" id="KW-0479">Metal-binding</keyword>
<sequence>MAGSKIYRFDEVAKHNDAEDCWLIVSGKVPNLAFRDHAIVAAFMNMVTCTLHGSFFSMLQVYDVSSYMTEHPGGRDVLLSATGKDATVEFENVGHSSSGRELMDNYCIGTIDSSTLPKDGDRVKPQQAPKGRAEKTSEFVMRILQFIAPMMILGFAFVVRHFTK</sequence>
<reference evidence="7 8" key="1">
    <citation type="journal article" date="2019" name="Nat. Plants">
        <title>Genome sequencing of Musa balbisiana reveals subgenome evolution and function divergence in polyploid bananas.</title>
        <authorList>
            <person name="Yao X."/>
        </authorList>
    </citation>
    <scope>NUCLEOTIDE SEQUENCE [LARGE SCALE GENOMIC DNA]</scope>
    <source>
        <strain evidence="8">cv. DH-PKW</strain>
        <tissue evidence="7">Leaves</tissue>
    </source>
</reference>
<dbReference type="InterPro" id="IPR018506">
    <property type="entry name" value="Cyt_B5_heme-BS"/>
</dbReference>
<organism evidence="7 8">
    <name type="scientific">Musa balbisiana</name>
    <name type="common">Banana</name>
    <dbReference type="NCBI Taxonomy" id="52838"/>
    <lineage>
        <taxon>Eukaryota</taxon>
        <taxon>Viridiplantae</taxon>
        <taxon>Streptophyta</taxon>
        <taxon>Embryophyta</taxon>
        <taxon>Tracheophyta</taxon>
        <taxon>Spermatophyta</taxon>
        <taxon>Magnoliopsida</taxon>
        <taxon>Liliopsida</taxon>
        <taxon>Zingiberales</taxon>
        <taxon>Musaceae</taxon>
        <taxon>Musa</taxon>
    </lineage>
</organism>
<protein>
    <recommendedName>
        <fullName evidence="6">Cytochrome b5 heme-binding domain-containing protein</fullName>
    </recommendedName>
</protein>
<dbReference type="Proteomes" id="UP000317650">
    <property type="component" value="Chromosome 11"/>
</dbReference>
<dbReference type="PANTHER" id="PTHR19359:SF144">
    <property type="entry name" value="CYTOCHROME B5"/>
    <property type="match status" value="1"/>
</dbReference>
<feature type="transmembrane region" description="Helical" evidence="5">
    <location>
        <begin position="139"/>
        <end position="159"/>
    </location>
</feature>
<comment type="caution">
    <text evidence="7">The sequence shown here is derived from an EMBL/GenBank/DDBJ whole genome shotgun (WGS) entry which is preliminary data.</text>
</comment>
<feature type="transmembrane region" description="Helical" evidence="5">
    <location>
        <begin position="38"/>
        <end position="62"/>
    </location>
</feature>
<evidence type="ECO:0000256" key="4">
    <source>
        <dbReference type="ARBA" id="ARBA00038168"/>
    </source>
</evidence>
<feature type="domain" description="Cytochrome b5 heme-binding" evidence="6">
    <location>
        <begin position="4"/>
        <end position="112"/>
    </location>
</feature>
<dbReference type="GO" id="GO:0046872">
    <property type="term" value="F:metal ion binding"/>
    <property type="evidence" value="ECO:0007669"/>
    <property type="project" value="UniProtKB-UniRule"/>
</dbReference>
<evidence type="ECO:0000313" key="8">
    <source>
        <dbReference type="Proteomes" id="UP000317650"/>
    </source>
</evidence>
<keyword evidence="5" id="KW-1133">Transmembrane helix</keyword>
<dbReference type="PRINTS" id="PR00363">
    <property type="entry name" value="CYTOCHROMEB5"/>
</dbReference>
<evidence type="ECO:0000259" key="6">
    <source>
        <dbReference type="PROSITE" id="PS50255"/>
    </source>
</evidence>
<dbReference type="PROSITE" id="PS50255">
    <property type="entry name" value="CYTOCHROME_B5_2"/>
    <property type="match status" value="1"/>
</dbReference>
<comment type="similarity">
    <text evidence="4 5">Belongs to the cytochrome b5 family.</text>
</comment>
<comment type="caution">
    <text evidence="5">Lacks conserved residue(s) required for the propagation of feature annotation.</text>
</comment>
<dbReference type="SMART" id="SM01117">
    <property type="entry name" value="Cyt-b5"/>
    <property type="match status" value="1"/>
</dbReference>
<dbReference type="InterPro" id="IPR036400">
    <property type="entry name" value="Cyt_B5-like_heme/steroid_sf"/>
</dbReference>
<keyword evidence="8" id="KW-1185">Reference proteome</keyword>
<dbReference type="AlphaFoldDB" id="A0A4V4H594"/>
<dbReference type="SUPFAM" id="SSF55856">
    <property type="entry name" value="Cytochrome b5-like heme/steroid binding domain"/>
    <property type="match status" value="2"/>
</dbReference>
<keyword evidence="3 5" id="KW-0408">Iron</keyword>
<accession>A0A4V4H594</accession>
<evidence type="ECO:0000256" key="5">
    <source>
        <dbReference type="RuleBase" id="RU362121"/>
    </source>
</evidence>
<dbReference type="GO" id="GO:0020037">
    <property type="term" value="F:heme binding"/>
    <property type="evidence" value="ECO:0007669"/>
    <property type="project" value="UniProtKB-UniRule"/>
</dbReference>
<evidence type="ECO:0000256" key="1">
    <source>
        <dbReference type="ARBA" id="ARBA00022617"/>
    </source>
</evidence>